<dbReference type="Pfam" id="PF03402">
    <property type="entry name" value="V1R"/>
    <property type="match status" value="1"/>
</dbReference>
<dbReference type="Gene3D" id="1.20.1070.10">
    <property type="entry name" value="Rhodopsin 7-helix transmembrane proteins"/>
    <property type="match status" value="1"/>
</dbReference>
<comment type="similarity">
    <text evidence="2 12">Belongs to the G-protein coupled receptor 1 family.</text>
</comment>
<keyword evidence="6 12" id="KW-1133">Transmembrane helix</keyword>
<proteinExistence type="inferred from homology"/>
<evidence type="ECO:0000256" key="10">
    <source>
        <dbReference type="ARBA" id="ARBA00023170"/>
    </source>
</evidence>
<keyword evidence="14" id="KW-1185">Reference proteome</keyword>
<organism evidence="14 15">
    <name type="scientific">Dipodomys ordii</name>
    <name type="common">Ord's kangaroo rat</name>
    <dbReference type="NCBI Taxonomy" id="10020"/>
    <lineage>
        <taxon>Eukaryota</taxon>
        <taxon>Metazoa</taxon>
        <taxon>Chordata</taxon>
        <taxon>Craniata</taxon>
        <taxon>Vertebrata</taxon>
        <taxon>Euteleostomi</taxon>
        <taxon>Mammalia</taxon>
        <taxon>Eutheria</taxon>
        <taxon>Euarchontoglires</taxon>
        <taxon>Glires</taxon>
        <taxon>Rodentia</taxon>
        <taxon>Castorimorpha</taxon>
        <taxon>Heteromyidae</taxon>
        <taxon>Dipodomyinae</taxon>
        <taxon>Dipodomys</taxon>
    </lineage>
</organism>
<dbReference type="GO" id="GO:0019236">
    <property type="term" value="P:response to pheromone"/>
    <property type="evidence" value="ECO:0007669"/>
    <property type="project" value="UniProtKB-KW"/>
</dbReference>
<dbReference type="GeneID" id="105981231"/>
<dbReference type="GO" id="GO:0005886">
    <property type="term" value="C:plasma membrane"/>
    <property type="evidence" value="ECO:0007669"/>
    <property type="project" value="UniProtKB-SubCell"/>
</dbReference>
<evidence type="ECO:0000313" key="14">
    <source>
        <dbReference type="Proteomes" id="UP000081671"/>
    </source>
</evidence>
<evidence type="ECO:0000256" key="11">
    <source>
        <dbReference type="ARBA" id="ARBA00023224"/>
    </source>
</evidence>
<dbReference type="PRINTS" id="PR01534">
    <property type="entry name" value="VOMERONASL1R"/>
</dbReference>
<dbReference type="GO" id="GO:0016503">
    <property type="term" value="F:pheromone receptor activity"/>
    <property type="evidence" value="ECO:0007669"/>
    <property type="project" value="InterPro"/>
</dbReference>
<dbReference type="AlphaFoldDB" id="A0A1S3EPC0"/>
<keyword evidence="11 12" id="KW-0807">Transducer</keyword>
<dbReference type="OrthoDB" id="9620038at2759"/>
<comment type="subcellular location">
    <subcellularLocation>
        <location evidence="1 12">Cell membrane</location>
        <topology evidence="1 12">Multi-pass membrane protein</topology>
    </subcellularLocation>
</comment>
<feature type="transmembrane region" description="Helical" evidence="12">
    <location>
        <begin position="52"/>
        <end position="70"/>
    </location>
</feature>
<sequence length="338" mass="38363">MSKNNRMHRNINIRNTFFSEVGFGISANVILLLFHFLIFVLRLKPKSTDLPIGLLALVHLAMLITAGYIAMDIFGYKNDWDDITCKCLILIYRLVRGLSVCLTCLLSILQAITLSPRSSCLAKFKHKSLHHSLCLLLLLWVFYISISSHLLISIIATPNLTSENLMYVSESCSLSPLPHPYQHVFSKLLTFREVLCMGLMAFASGYMVLFLCRHKRRSRHLHRTSLTSRTSPEQRATWTILLLLSFFMAMSILDSLVSYSRLTLNDDPIFYCIQLLEAHSYATVSPLVFISIEKRIIIVLRSICKERPVVIILISIEVRATTTPTVASSGSPSLWPRV</sequence>
<evidence type="ECO:0000256" key="6">
    <source>
        <dbReference type="ARBA" id="ARBA00022989"/>
    </source>
</evidence>
<keyword evidence="7 12" id="KW-0297">G-protein coupled receptor</keyword>
<feature type="transmembrane region" description="Helical" evidence="12">
    <location>
        <begin position="133"/>
        <end position="156"/>
    </location>
</feature>
<name>A0A1S3EPC0_DIPOR</name>
<keyword evidence="4 12" id="KW-0589">Pheromone response</keyword>
<evidence type="ECO:0000259" key="13">
    <source>
        <dbReference type="PROSITE" id="PS50262"/>
    </source>
</evidence>
<accession>A0A1S3EPC0</accession>
<evidence type="ECO:0000256" key="8">
    <source>
        <dbReference type="ARBA" id="ARBA00023136"/>
    </source>
</evidence>
<feature type="transmembrane region" description="Helical" evidence="12">
    <location>
        <begin position="268"/>
        <end position="292"/>
    </location>
</feature>
<evidence type="ECO:0000313" key="15">
    <source>
        <dbReference type="RefSeq" id="XP_012865779.1"/>
    </source>
</evidence>
<evidence type="ECO:0000256" key="3">
    <source>
        <dbReference type="ARBA" id="ARBA00022475"/>
    </source>
</evidence>
<evidence type="ECO:0000256" key="5">
    <source>
        <dbReference type="ARBA" id="ARBA00022692"/>
    </source>
</evidence>
<dbReference type="PANTHER" id="PTHR24062">
    <property type="entry name" value="VOMERONASAL TYPE-1 RECEPTOR"/>
    <property type="match status" value="1"/>
</dbReference>
<gene>
    <name evidence="15" type="primary">LOC105981231</name>
</gene>
<dbReference type="CDD" id="cd13949">
    <property type="entry name" value="7tm_V1R_pheromone"/>
    <property type="match status" value="1"/>
</dbReference>
<dbReference type="PROSITE" id="PS50262">
    <property type="entry name" value="G_PROTEIN_RECEP_F1_2"/>
    <property type="match status" value="1"/>
</dbReference>
<dbReference type="InterPro" id="IPR017452">
    <property type="entry name" value="GPCR_Rhodpsn_7TM"/>
</dbReference>
<dbReference type="InterPro" id="IPR004072">
    <property type="entry name" value="Vmron_rcpt_1"/>
</dbReference>
<evidence type="ECO:0000256" key="4">
    <source>
        <dbReference type="ARBA" id="ARBA00022507"/>
    </source>
</evidence>
<evidence type="ECO:0000256" key="1">
    <source>
        <dbReference type="ARBA" id="ARBA00004651"/>
    </source>
</evidence>
<dbReference type="SUPFAM" id="SSF81321">
    <property type="entry name" value="Family A G protein-coupled receptor-like"/>
    <property type="match status" value="1"/>
</dbReference>
<reference evidence="15" key="1">
    <citation type="submission" date="2025-08" db="UniProtKB">
        <authorList>
            <consortium name="RefSeq"/>
        </authorList>
    </citation>
    <scope>IDENTIFICATION</scope>
    <source>
        <tissue evidence="15">Kidney</tissue>
    </source>
</reference>
<dbReference type="GO" id="GO:0007606">
    <property type="term" value="P:sensory perception of chemical stimulus"/>
    <property type="evidence" value="ECO:0007669"/>
    <property type="project" value="UniProtKB-ARBA"/>
</dbReference>
<feature type="transmembrane region" description="Helical" evidence="12">
    <location>
        <begin position="236"/>
        <end position="256"/>
    </location>
</feature>
<feature type="transmembrane region" description="Helical" evidence="12">
    <location>
        <begin position="189"/>
        <end position="212"/>
    </location>
</feature>
<dbReference type="Proteomes" id="UP000081671">
    <property type="component" value="Unplaced"/>
</dbReference>
<evidence type="ECO:0000256" key="2">
    <source>
        <dbReference type="ARBA" id="ARBA00010663"/>
    </source>
</evidence>
<dbReference type="KEGG" id="dord:105981231"/>
<dbReference type="RefSeq" id="XP_012865779.1">
    <property type="nucleotide sequence ID" value="XM_013010325.1"/>
</dbReference>
<dbReference type="InParanoid" id="A0A1S3EPC0"/>
<evidence type="ECO:0000256" key="9">
    <source>
        <dbReference type="ARBA" id="ARBA00023157"/>
    </source>
</evidence>
<evidence type="ECO:0000256" key="7">
    <source>
        <dbReference type="ARBA" id="ARBA00023040"/>
    </source>
</evidence>
<keyword evidence="8 12" id="KW-0472">Membrane</keyword>
<evidence type="ECO:0000256" key="12">
    <source>
        <dbReference type="RuleBase" id="RU364061"/>
    </source>
</evidence>
<keyword evidence="10 12" id="KW-0675">Receptor</keyword>
<keyword evidence="9" id="KW-1015">Disulfide bond</keyword>
<keyword evidence="5 12" id="KW-0812">Transmembrane</keyword>
<dbReference type="FunFam" id="1.20.1070.10:FF:000051">
    <property type="entry name" value="Vomeronasal type-1 receptor"/>
    <property type="match status" value="1"/>
</dbReference>
<feature type="domain" description="G-protein coupled receptors family 1 profile" evidence="13">
    <location>
        <begin position="27"/>
        <end position="289"/>
    </location>
</feature>
<protein>
    <recommendedName>
        <fullName evidence="12">Vomeronasal type-1 receptor</fullName>
    </recommendedName>
</protein>
<keyword evidence="3 12" id="KW-1003">Cell membrane</keyword>
<feature type="transmembrane region" description="Helical" evidence="12">
    <location>
        <begin position="20"/>
        <end position="40"/>
    </location>
</feature>